<dbReference type="PANTHER" id="PTHR44167:SF24">
    <property type="entry name" value="SERINE_THREONINE-PROTEIN KINASE CHK2"/>
    <property type="match status" value="1"/>
</dbReference>
<feature type="domain" description="Protein kinase" evidence="1">
    <location>
        <begin position="1"/>
        <end position="304"/>
    </location>
</feature>
<sequence length="330" mass="38836">MKCAGPQHFIDIINQQQNEYYAYDFMIKSKNFIFKGCKRIYINTNEESQKIIPPPISQAYALKLQKTNSHEDINQHIRVHHILHFFSNDSRVIQNEGVHEIQATFGHYLMVPTKFYPLKDINEYLRRNVTNLKVEYTEFIRLASFQALHILVLLKTYHIVHNDFKFENLIVTEEPILEQPQLPFNILVFDFDDAEEVPENGLSIHIGGTKIFNAPEKQRYLPHDYSVDIWSLGVNIFLYLALNRLPFDIRNEDTYETIYQKTKQDLINYNDVIPEDAFEVIQMMLKFNPNERITPEEALEMDWFAGLEPVVPRRVDTINTDAVKDNHTDA</sequence>
<proteinExistence type="predicted"/>
<dbReference type="SMART" id="SM00220">
    <property type="entry name" value="S_TKc"/>
    <property type="match status" value="1"/>
</dbReference>
<dbReference type="PROSITE" id="PS50011">
    <property type="entry name" value="PROTEIN_KINASE_DOM"/>
    <property type="match status" value="1"/>
</dbReference>
<dbReference type="SUPFAM" id="SSF56112">
    <property type="entry name" value="Protein kinase-like (PK-like)"/>
    <property type="match status" value="1"/>
</dbReference>
<dbReference type="InterPro" id="IPR011009">
    <property type="entry name" value="Kinase-like_dom_sf"/>
</dbReference>
<evidence type="ECO:0000313" key="3">
    <source>
        <dbReference type="Proteomes" id="UP001470230"/>
    </source>
</evidence>
<protein>
    <recommendedName>
        <fullName evidence="1">Protein kinase domain-containing protein</fullName>
    </recommendedName>
</protein>
<dbReference type="Gene3D" id="1.10.510.10">
    <property type="entry name" value="Transferase(Phosphotransferase) domain 1"/>
    <property type="match status" value="1"/>
</dbReference>
<dbReference type="EMBL" id="JAPFFF010000034">
    <property type="protein sequence ID" value="KAK8843651.1"/>
    <property type="molecule type" value="Genomic_DNA"/>
</dbReference>
<dbReference type="Pfam" id="PF00069">
    <property type="entry name" value="Pkinase"/>
    <property type="match status" value="1"/>
</dbReference>
<gene>
    <name evidence="2" type="ORF">M9Y10_024714</name>
</gene>
<reference evidence="2 3" key="1">
    <citation type="submission" date="2024-04" db="EMBL/GenBank/DDBJ databases">
        <title>Tritrichomonas musculus Genome.</title>
        <authorList>
            <person name="Alves-Ferreira E."/>
            <person name="Grigg M."/>
            <person name="Lorenzi H."/>
            <person name="Galac M."/>
        </authorList>
    </citation>
    <scope>NUCLEOTIDE SEQUENCE [LARGE SCALE GENOMIC DNA]</scope>
    <source>
        <strain evidence="2 3">EAF2021</strain>
    </source>
</reference>
<evidence type="ECO:0000313" key="2">
    <source>
        <dbReference type="EMBL" id="KAK8843651.1"/>
    </source>
</evidence>
<dbReference type="PROSITE" id="PS00108">
    <property type="entry name" value="PROTEIN_KINASE_ST"/>
    <property type="match status" value="1"/>
</dbReference>
<comment type="caution">
    <text evidence="2">The sequence shown here is derived from an EMBL/GenBank/DDBJ whole genome shotgun (WGS) entry which is preliminary data.</text>
</comment>
<keyword evidence="3" id="KW-1185">Reference proteome</keyword>
<organism evidence="2 3">
    <name type="scientific">Tritrichomonas musculus</name>
    <dbReference type="NCBI Taxonomy" id="1915356"/>
    <lineage>
        <taxon>Eukaryota</taxon>
        <taxon>Metamonada</taxon>
        <taxon>Parabasalia</taxon>
        <taxon>Tritrichomonadida</taxon>
        <taxon>Tritrichomonadidae</taxon>
        <taxon>Tritrichomonas</taxon>
    </lineage>
</organism>
<accession>A0ABR2HB23</accession>
<name>A0ABR2HB23_9EUKA</name>
<evidence type="ECO:0000259" key="1">
    <source>
        <dbReference type="PROSITE" id="PS50011"/>
    </source>
</evidence>
<dbReference type="InterPro" id="IPR000719">
    <property type="entry name" value="Prot_kinase_dom"/>
</dbReference>
<dbReference type="Proteomes" id="UP001470230">
    <property type="component" value="Unassembled WGS sequence"/>
</dbReference>
<dbReference type="InterPro" id="IPR008271">
    <property type="entry name" value="Ser/Thr_kinase_AS"/>
</dbReference>
<dbReference type="PANTHER" id="PTHR44167">
    <property type="entry name" value="OVARIAN-SPECIFIC SERINE/THREONINE-PROTEIN KINASE LOK-RELATED"/>
    <property type="match status" value="1"/>
</dbReference>